<sequence>MKNFFPVLGFLVTVILIFLAGGYMVSAQEEVGTYTQITIYGSTYDFHYAVERDESGNITSEVINNGNYTSINGIQVYCVEPYVNTLSGSKYEAESMNEDVYATCLTLFGNQYGDDTTYLTRTSLLTTATTQALLWEHLGYTNIWDGFFITNRPNYGETRTTSYYTEEEQAIVDALKVRVAAAYTAYTSGTTAGLTLINSTNATFSNNELTIKKSDLPATLVFSGDATMLSYYENGTITVPDGVTVDVDSDAGTLTLTLSSNLTVGDYSILMSMIPAYKTGATTKYVSNYGKQTLVDYRIANPNTETLTIHVIDTPTPSTPPSPENSTPPSPENSTPPSPENSTPPLEQNSTPSSTSSSSLNKQSTKKKKSKTSLPSTGDSSGLEVVIIGLIIAVLGVTGLVFHKAKKTKK</sequence>
<reference evidence="3 4" key="1">
    <citation type="submission" date="2016-01" db="EMBL/GenBank/DDBJ databases">
        <title>Highly variable Streptococcus oralis are common among viridans streptococci isolated from primates.</title>
        <authorList>
            <person name="Denapaite D."/>
            <person name="Rieger M."/>
            <person name="Koendgen S."/>
            <person name="Brueckner R."/>
            <person name="Ochigava I."/>
            <person name="Kappeler P."/>
            <person name="Maetz-Rensing K."/>
            <person name="Leendertz F."/>
            <person name="Hakenbeck R."/>
        </authorList>
    </citation>
    <scope>NUCLEOTIDE SEQUENCE [LARGE SCALE GENOMIC DNA]</scope>
    <source>
        <strain evidence="3 4">DD03</strain>
    </source>
</reference>
<name>A0A139R3C6_9STRE</name>
<dbReference type="Proteomes" id="UP000071927">
    <property type="component" value="Unassembled WGS sequence"/>
</dbReference>
<protein>
    <submittedName>
        <fullName evidence="3">Uncharacterized protein</fullName>
    </submittedName>
</protein>
<evidence type="ECO:0000313" key="4">
    <source>
        <dbReference type="Proteomes" id="UP000071927"/>
    </source>
</evidence>
<comment type="caution">
    <text evidence="3">The sequence shown here is derived from an EMBL/GenBank/DDBJ whole genome shotgun (WGS) entry which is preliminary data.</text>
</comment>
<dbReference type="NCBIfam" id="TIGR01167">
    <property type="entry name" value="LPXTG_anchor"/>
    <property type="match status" value="1"/>
</dbReference>
<feature type="compositionally biased region" description="Low complexity" evidence="1">
    <location>
        <begin position="340"/>
        <end position="363"/>
    </location>
</feature>
<feature type="region of interest" description="Disordered" evidence="1">
    <location>
        <begin position="311"/>
        <end position="380"/>
    </location>
</feature>
<dbReference type="AlphaFoldDB" id="A0A139R3C6"/>
<evidence type="ECO:0000256" key="1">
    <source>
        <dbReference type="SAM" id="MobiDB-lite"/>
    </source>
</evidence>
<feature type="compositionally biased region" description="Pro residues" evidence="1">
    <location>
        <begin position="317"/>
        <end position="339"/>
    </location>
</feature>
<keyword evidence="2" id="KW-0472">Membrane</keyword>
<organism evidence="3 4">
    <name type="scientific">Streptococcus gallolyticus</name>
    <dbReference type="NCBI Taxonomy" id="315405"/>
    <lineage>
        <taxon>Bacteria</taxon>
        <taxon>Bacillati</taxon>
        <taxon>Bacillota</taxon>
        <taxon>Bacilli</taxon>
        <taxon>Lactobacillales</taxon>
        <taxon>Streptococcaceae</taxon>
        <taxon>Streptococcus</taxon>
    </lineage>
</organism>
<accession>A0A139R3C6</accession>
<keyword evidence="2" id="KW-1133">Transmembrane helix</keyword>
<evidence type="ECO:0000313" key="3">
    <source>
        <dbReference type="EMBL" id="KXU09183.1"/>
    </source>
</evidence>
<feature type="transmembrane region" description="Helical" evidence="2">
    <location>
        <begin position="382"/>
        <end position="402"/>
    </location>
</feature>
<evidence type="ECO:0000256" key="2">
    <source>
        <dbReference type="SAM" id="Phobius"/>
    </source>
</evidence>
<dbReference type="PATRIC" id="fig|315405.12.peg.1138"/>
<keyword evidence="2" id="KW-0812">Transmembrane</keyword>
<proteinExistence type="predicted"/>
<dbReference type="EMBL" id="LQXV01000164">
    <property type="protein sequence ID" value="KXU09183.1"/>
    <property type="molecule type" value="Genomic_DNA"/>
</dbReference>
<gene>
    <name evidence="3" type="ORF">SGADD03_00967</name>
</gene>